<reference evidence="2" key="1">
    <citation type="journal article" date="2020" name="mSystems">
        <title>Genome- and Community-Level Interaction Insights into Carbon Utilization and Element Cycling Functions of Hydrothermarchaeota in Hydrothermal Sediment.</title>
        <authorList>
            <person name="Zhou Z."/>
            <person name="Liu Y."/>
            <person name="Xu W."/>
            <person name="Pan J."/>
            <person name="Luo Z.H."/>
            <person name="Li M."/>
        </authorList>
    </citation>
    <scope>NUCLEOTIDE SEQUENCE</scope>
    <source>
        <strain evidence="2">SpSt-997</strain>
    </source>
</reference>
<keyword evidence="2" id="KW-0378">Hydrolase</keyword>
<accession>A0A8J4M4I7</accession>
<evidence type="ECO:0000313" key="2">
    <source>
        <dbReference type="EMBL" id="HGC41861.1"/>
    </source>
</evidence>
<dbReference type="InterPro" id="IPR001466">
    <property type="entry name" value="Beta-lactam-related"/>
</dbReference>
<organism evidence="2">
    <name type="scientific">Acidicaldus sp</name>
    <dbReference type="NCBI Taxonomy" id="1872105"/>
    <lineage>
        <taxon>Bacteria</taxon>
        <taxon>Pseudomonadati</taxon>
        <taxon>Pseudomonadota</taxon>
        <taxon>Alphaproteobacteria</taxon>
        <taxon>Acetobacterales</taxon>
        <taxon>Acetobacteraceae</taxon>
        <taxon>Acidicaldus</taxon>
    </lineage>
</organism>
<gene>
    <name evidence="2" type="ORF">ENY07_01375</name>
</gene>
<dbReference type="Pfam" id="PF00144">
    <property type="entry name" value="Beta-lactamase"/>
    <property type="match status" value="1"/>
</dbReference>
<dbReference type="SUPFAM" id="SSF56601">
    <property type="entry name" value="beta-lactamase/transpeptidase-like"/>
    <property type="match status" value="1"/>
</dbReference>
<name>A0A8J4M4I7_9PROT</name>
<dbReference type="PANTHER" id="PTHR43283:SF3">
    <property type="entry name" value="BETA-LACTAMASE FAMILY PROTEIN (AFU_ORTHOLOGUE AFUA_5G07500)"/>
    <property type="match status" value="1"/>
</dbReference>
<dbReference type="Gene3D" id="3.40.710.10">
    <property type="entry name" value="DD-peptidase/beta-lactamase superfamily"/>
    <property type="match status" value="1"/>
</dbReference>
<dbReference type="GO" id="GO:0016787">
    <property type="term" value="F:hydrolase activity"/>
    <property type="evidence" value="ECO:0007669"/>
    <property type="project" value="UniProtKB-KW"/>
</dbReference>
<sequence length="390" mass="41134">MSAAALAEILHKATVDGGVPGVAATLGDERGVIFEGAAGTRGIGSAAAMTPDTVFWIASMTKPIVSVAALQLVERGKLSLDAPLGALLPQLAAPQVLEGFDDAGKPRLRPARRPITIKHLLTHTSGFAYDFGNADILRYIRESGMPQVNSGKLAALDLPLVFDPGTRWEYGISTDWLGRAVEAASGQALDVFIAENILAPLGMTDTGFGLTPARAARASAVQARMPDGALSPIPLVPPPAPEFQAGGHGIYATPRDYLRFTRALLRGGELDGARILAPETFALMAQNQVGDLAAGVVHSVLPQMALEIPPPPGIDFRWGLGFLINVQPLPTGRSAGSLSWSGVANTYFWIDRTRHLTGVVMMQILPFGDPSAFNVALGFENLAYQMARGT</sequence>
<dbReference type="PANTHER" id="PTHR43283">
    <property type="entry name" value="BETA-LACTAMASE-RELATED"/>
    <property type="match status" value="1"/>
</dbReference>
<comment type="caution">
    <text evidence="2">The sequence shown here is derived from an EMBL/GenBank/DDBJ whole genome shotgun (WGS) entry which is preliminary data.</text>
</comment>
<dbReference type="InterPro" id="IPR050789">
    <property type="entry name" value="Diverse_Enzym_Activities"/>
</dbReference>
<feature type="domain" description="Beta-lactamase-related" evidence="1">
    <location>
        <begin position="13"/>
        <end position="367"/>
    </location>
</feature>
<protein>
    <submittedName>
        <fullName evidence="2">Class A beta-lactamase-related serine hydrolase</fullName>
    </submittedName>
</protein>
<evidence type="ECO:0000259" key="1">
    <source>
        <dbReference type="Pfam" id="PF00144"/>
    </source>
</evidence>
<dbReference type="InterPro" id="IPR012338">
    <property type="entry name" value="Beta-lactam/transpept-like"/>
</dbReference>
<dbReference type="EMBL" id="DTQM01000025">
    <property type="protein sequence ID" value="HGC41861.1"/>
    <property type="molecule type" value="Genomic_DNA"/>
</dbReference>
<proteinExistence type="predicted"/>
<dbReference type="AlphaFoldDB" id="A0A8J4M4I7"/>